<evidence type="ECO:0000313" key="3">
    <source>
        <dbReference type="EMBL" id="GGC68875.1"/>
    </source>
</evidence>
<dbReference type="EMBL" id="BMGG01000005">
    <property type="protein sequence ID" value="GGC68875.1"/>
    <property type="molecule type" value="Genomic_DNA"/>
</dbReference>
<feature type="signal peptide" evidence="2">
    <location>
        <begin position="1"/>
        <end position="26"/>
    </location>
</feature>
<keyword evidence="4" id="KW-1185">Reference proteome</keyword>
<sequence>MTIWRASRWLLAIFAVASLALSPASASMSPAGGSVALAHPPDASSTHHPEASADGSALLAIDDMPCCPPAEPVMPDCQKDCPLAALCVAKVAPALPGGLGIPVRLAVAQPLSWAGDPLLRSLTQPPPPEPPRA</sequence>
<dbReference type="AlphaFoldDB" id="A0A916XGI2"/>
<reference evidence="3" key="2">
    <citation type="submission" date="2020-09" db="EMBL/GenBank/DDBJ databases">
        <authorList>
            <person name="Sun Q."/>
            <person name="Zhou Y."/>
        </authorList>
    </citation>
    <scope>NUCLEOTIDE SEQUENCE</scope>
    <source>
        <strain evidence="3">CGMCC 1.12919</strain>
    </source>
</reference>
<name>A0A916XGI2_9HYPH</name>
<feature type="region of interest" description="Disordered" evidence="1">
    <location>
        <begin position="31"/>
        <end position="54"/>
    </location>
</feature>
<evidence type="ECO:0000256" key="2">
    <source>
        <dbReference type="SAM" id="SignalP"/>
    </source>
</evidence>
<organism evidence="3 4">
    <name type="scientific">Chelatococcus reniformis</name>
    <dbReference type="NCBI Taxonomy" id="1494448"/>
    <lineage>
        <taxon>Bacteria</taxon>
        <taxon>Pseudomonadati</taxon>
        <taxon>Pseudomonadota</taxon>
        <taxon>Alphaproteobacteria</taxon>
        <taxon>Hyphomicrobiales</taxon>
        <taxon>Chelatococcaceae</taxon>
        <taxon>Chelatococcus</taxon>
    </lineage>
</organism>
<evidence type="ECO:0000313" key="4">
    <source>
        <dbReference type="Proteomes" id="UP000637002"/>
    </source>
</evidence>
<accession>A0A916XGI2</accession>
<proteinExistence type="predicted"/>
<comment type="caution">
    <text evidence="3">The sequence shown here is derived from an EMBL/GenBank/DDBJ whole genome shotgun (WGS) entry which is preliminary data.</text>
</comment>
<dbReference type="Proteomes" id="UP000637002">
    <property type="component" value="Unassembled WGS sequence"/>
</dbReference>
<reference evidence="3" key="1">
    <citation type="journal article" date="2014" name="Int. J. Syst. Evol. Microbiol.">
        <title>Complete genome sequence of Corynebacterium casei LMG S-19264T (=DSM 44701T), isolated from a smear-ripened cheese.</title>
        <authorList>
            <consortium name="US DOE Joint Genome Institute (JGI-PGF)"/>
            <person name="Walter F."/>
            <person name="Albersmeier A."/>
            <person name="Kalinowski J."/>
            <person name="Ruckert C."/>
        </authorList>
    </citation>
    <scope>NUCLEOTIDE SEQUENCE</scope>
    <source>
        <strain evidence="3">CGMCC 1.12919</strain>
    </source>
</reference>
<gene>
    <name evidence="3" type="ORF">GCM10010994_29300</name>
</gene>
<protein>
    <submittedName>
        <fullName evidence="3">Uncharacterized protein</fullName>
    </submittedName>
</protein>
<feature type="chain" id="PRO_5036883125" evidence="2">
    <location>
        <begin position="27"/>
        <end position="133"/>
    </location>
</feature>
<keyword evidence="2" id="KW-0732">Signal</keyword>
<evidence type="ECO:0000256" key="1">
    <source>
        <dbReference type="SAM" id="MobiDB-lite"/>
    </source>
</evidence>